<evidence type="ECO:0000313" key="2">
    <source>
        <dbReference type="Proteomes" id="UP001162992"/>
    </source>
</evidence>
<protein>
    <submittedName>
        <fullName evidence="1">Uncharacterized protein</fullName>
    </submittedName>
</protein>
<evidence type="ECO:0000313" key="1">
    <source>
        <dbReference type="EMBL" id="KAJ7564084.1"/>
    </source>
</evidence>
<keyword evidence="2" id="KW-1185">Reference proteome</keyword>
<dbReference type="EMBL" id="CM055093">
    <property type="protein sequence ID" value="KAJ7564084.1"/>
    <property type="molecule type" value="Genomic_DNA"/>
</dbReference>
<organism evidence="1 2">
    <name type="scientific">Diphasiastrum complanatum</name>
    <name type="common">Issler's clubmoss</name>
    <name type="synonym">Lycopodium complanatum</name>
    <dbReference type="NCBI Taxonomy" id="34168"/>
    <lineage>
        <taxon>Eukaryota</taxon>
        <taxon>Viridiplantae</taxon>
        <taxon>Streptophyta</taxon>
        <taxon>Embryophyta</taxon>
        <taxon>Tracheophyta</taxon>
        <taxon>Lycopodiopsida</taxon>
        <taxon>Lycopodiales</taxon>
        <taxon>Lycopodiaceae</taxon>
        <taxon>Lycopodioideae</taxon>
        <taxon>Diphasiastrum</taxon>
    </lineage>
</organism>
<accession>A0ACC2EC42</accession>
<comment type="caution">
    <text evidence="1">The sequence shown here is derived from an EMBL/GenBank/DDBJ whole genome shotgun (WGS) entry which is preliminary data.</text>
</comment>
<gene>
    <name evidence="1" type="ORF">O6H91_02G000800</name>
</gene>
<dbReference type="Proteomes" id="UP001162992">
    <property type="component" value="Chromosome 2"/>
</dbReference>
<reference evidence="2" key="1">
    <citation type="journal article" date="2024" name="Proc. Natl. Acad. Sci. U.S.A.">
        <title>Extraordinary preservation of gene collinearity over three hundred million years revealed in homosporous lycophytes.</title>
        <authorList>
            <person name="Li C."/>
            <person name="Wickell D."/>
            <person name="Kuo L.Y."/>
            <person name="Chen X."/>
            <person name="Nie B."/>
            <person name="Liao X."/>
            <person name="Peng D."/>
            <person name="Ji J."/>
            <person name="Jenkins J."/>
            <person name="Williams M."/>
            <person name="Shu S."/>
            <person name="Plott C."/>
            <person name="Barry K."/>
            <person name="Rajasekar S."/>
            <person name="Grimwood J."/>
            <person name="Han X."/>
            <person name="Sun S."/>
            <person name="Hou Z."/>
            <person name="He W."/>
            <person name="Dai G."/>
            <person name="Sun C."/>
            <person name="Schmutz J."/>
            <person name="Leebens-Mack J.H."/>
            <person name="Li F.W."/>
            <person name="Wang L."/>
        </authorList>
    </citation>
    <scope>NUCLEOTIDE SEQUENCE [LARGE SCALE GENOMIC DNA]</scope>
    <source>
        <strain evidence="2">cv. PW_Plant_1</strain>
    </source>
</reference>
<proteinExistence type="predicted"/>
<sequence length="168" mass="19179">METSLRFGGDQKQLRLHAKESFFLDKSFLLQIHGKLNTHTGATSGVAQLKRKFLPGVLTSLDVGAKFDTELREFTYDIQGKKSLPITENGLLSLDVKGGFNFNPRLKVGKARGIVELSYKIFNFTEEQDLRLKVGYDPFEQKPYFQIRENNWTLNADVNGSWNVIYDL</sequence>
<name>A0ACC2EC42_DIPCM</name>